<dbReference type="InterPro" id="IPR017972">
    <property type="entry name" value="Cyt_P450_CS"/>
</dbReference>
<keyword evidence="10" id="KW-1133">Transmembrane helix</keyword>
<evidence type="ECO:0000256" key="9">
    <source>
        <dbReference type="SAM" id="MobiDB-lite"/>
    </source>
</evidence>
<evidence type="ECO:0000256" key="1">
    <source>
        <dbReference type="ARBA" id="ARBA00010617"/>
    </source>
</evidence>
<keyword evidence="12" id="KW-1185">Reference proteome</keyword>
<evidence type="ECO:0000256" key="2">
    <source>
        <dbReference type="ARBA" id="ARBA00022617"/>
    </source>
</evidence>
<accession>A0A9X0A039</accession>
<dbReference type="OrthoDB" id="1055148at2759"/>
<dbReference type="GO" id="GO:0020037">
    <property type="term" value="F:heme binding"/>
    <property type="evidence" value="ECO:0007669"/>
    <property type="project" value="InterPro"/>
</dbReference>
<gene>
    <name evidence="11" type="ORF">OS493_024570</name>
</gene>
<dbReference type="InterPro" id="IPR001128">
    <property type="entry name" value="Cyt_P450"/>
</dbReference>
<reference evidence="11" key="1">
    <citation type="submission" date="2023-01" db="EMBL/GenBank/DDBJ databases">
        <title>Genome assembly of the deep-sea coral Lophelia pertusa.</title>
        <authorList>
            <person name="Herrera S."/>
            <person name="Cordes E."/>
        </authorList>
    </citation>
    <scope>NUCLEOTIDE SEQUENCE</scope>
    <source>
        <strain evidence="11">USNM1676648</strain>
        <tissue evidence="11">Polyp</tissue>
    </source>
</reference>
<comment type="similarity">
    <text evidence="1 8">Belongs to the cytochrome P450 family.</text>
</comment>
<dbReference type="Pfam" id="PF00067">
    <property type="entry name" value="p450"/>
    <property type="match status" value="1"/>
</dbReference>
<feature type="transmembrane region" description="Helical" evidence="10">
    <location>
        <begin position="12"/>
        <end position="29"/>
    </location>
</feature>
<dbReference type="InterPro" id="IPR002401">
    <property type="entry name" value="Cyt_P450_E_grp-I"/>
</dbReference>
<keyword evidence="10" id="KW-0812">Transmembrane</keyword>
<dbReference type="PROSITE" id="PS00086">
    <property type="entry name" value="CYTOCHROME_P450"/>
    <property type="match status" value="1"/>
</dbReference>
<comment type="caution">
    <text evidence="11">The sequence shown here is derived from an EMBL/GenBank/DDBJ whole genome shotgun (WGS) entry which is preliminary data.</text>
</comment>
<dbReference type="Gene3D" id="1.10.630.10">
    <property type="entry name" value="Cytochrome P450"/>
    <property type="match status" value="1"/>
</dbReference>
<keyword evidence="5 7" id="KW-0408">Iron</keyword>
<dbReference type="EMBL" id="MU825415">
    <property type="protein sequence ID" value="KAJ7390535.1"/>
    <property type="molecule type" value="Genomic_DNA"/>
</dbReference>
<evidence type="ECO:0000256" key="6">
    <source>
        <dbReference type="ARBA" id="ARBA00023033"/>
    </source>
</evidence>
<keyword evidence="2 7" id="KW-0349">Heme</keyword>
<dbReference type="PANTHER" id="PTHR24289:SF1">
    <property type="entry name" value="STEROID 17-ALPHA-HYDROXYLASE_17,20 LYASE"/>
    <property type="match status" value="1"/>
</dbReference>
<evidence type="ECO:0000256" key="10">
    <source>
        <dbReference type="SAM" id="Phobius"/>
    </source>
</evidence>
<name>A0A9X0A039_9CNID</name>
<dbReference type="GO" id="GO:0042448">
    <property type="term" value="P:progesterone metabolic process"/>
    <property type="evidence" value="ECO:0007669"/>
    <property type="project" value="TreeGrafter"/>
</dbReference>
<protein>
    <recommendedName>
        <fullName evidence="13">Cytochrome P450</fullName>
    </recommendedName>
</protein>
<dbReference type="GO" id="GO:0004508">
    <property type="term" value="F:steroid 17-alpha-monooxygenase activity"/>
    <property type="evidence" value="ECO:0007669"/>
    <property type="project" value="TreeGrafter"/>
</dbReference>
<dbReference type="AlphaFoldDB" id="A0A9X0A039"/>
<organism evidence="11 12">
    <name type="scientific">Desmophyllum pertusum</name>
    <dbReference type="NCBI Taxonomy" id="174260"/>
    <lineage>
        <taxon>Eukaryota</taxon>
        <taxon>Metazoa</taxon>
        <taxon>Cnidaria</taxon>
        <taxon>Anthozoa</taxon>
        <taxon>Hexacorallia</taxon>
        <taxon>Scleractinia</taxon>
        <taxon>Caryophylliina</taxon>
        <taxon>Caryophylliidae</taxon>
        <taxon>Desmophyllum</taxon>
    </lineage>
</organism>
<sequence length="522" mass="58082">MEAIDSKTDILFVLLLAMCIAYLCFLIYGRQKPLNYPPGPWGLPILGNLLQLGSSPHITLTQLSKVYGDVFSVRLGSREAVVLNSEEVVREALLQNSRQFSDRPPLFVFTVHGVRKFSIAFGEYCPAQVLKKRCALKAIHQVVFNNVGYFNKIVQDVFLDFKAGMGKKEVKIFQPSIQLKLAVIKLSFNFTFGEHPGNHLLTEELQKLVVESAEFTESSGAGSLVDFVPWIKPFVRKQIATVEHSVEELINFVDKVYTIRKQQAATDSCIAMCLAKLWEKAKQKSNEEKKMDLDLEGQSDLSHSSPKGAPANNGDEEIVKMISADVFGAGLETVSNALSWAIAYIVNSPNIQQSLHRELDSVVGLHRLPTIQDKPNMPLLQATVLEVLRIASVLPLALPHQTSKETSLGGYKIPKATLVIVNLWAVNHDPRVFHNPHVFNPYRFLNDDGEVCEKKSKFQMPFSIGSRRCLGSTLAKAEIFLLLACLLQHFEFSSATGGKVDLESHFGLILSPKPFSVCAHPR</sequence>
<evidence type="ECO:0008006" key="13">
    <source>
        <dbReference type="Google" id="ProtNLM"/>
    </source>
</evidence>
<dbReference type="GO" id="GO:0042446">
    <property type="term" value="P:hormone biosynthetic process"/>
    <property type="evidence" value="ECO:0007669"/>
    <property type="project" value="TreeGrafter"/>
</dbReference>
<keyword evidence="3 7" id="KW-0479">Metal-binding</keyword>
<evidence type="ECO:0000256" key="3">
    <source>
        <dbReference type="ARBA" id="ARBA00022723"/>
    </source>
</evidence>
<evidence type="ECO:0000313" key="11">
    <source>
        <dbReference type="EMBL" id="KAJ7390535.1"/>
    </source>
</evidence>
<evidence type="ECO:0000256" key="8">
    <source>
        <dbReference type="RuleBase" id="RU000461"/>
    </source>
</evidence>
<feature type="region of interest" description="Disordered" evidence="9">
    <location>
        <begin position="293"/>
        <end position="314"/>
    </location>
</feature>
<dbReference type="PANTHER" id="PTHR24289">
    <property type="entry name" value="STEROID 17-ALPHA-HYDROXYLASE/17,20 LYASE"/>
    <property type="match status" value="1"/>
</dbReference>
<evidence type="ECO:0000256" key="7">
    <source>
        <dbReference type="PIRSR" id="PIRSR602401-1"/>
    </source>
</evidence>
<proteinExistence type="inferred from homology"/>
<dbReference type="InterPro" id="IPR036396">
    <property type="entry name" value="Cyt_P450_sf"/>
</dbReference>
<keyword evidence="6 8" id="KW-0503">Monooxygenase</keyword>
<evidence type="ECO:0000256" key="4">
    <source>
        <dbReference type="ARBA" id="ARBA00023002"/>
    </source>
</evidence>
<dbReference type="PRINTS" id="PR00463">
    <property type="entry name" value="EP450I"/>
</dbReference>
<comment type="cofactor">
    <cofactor evidence="7">
        <name>heme</name>
        <dbReference type="ChEBI" id="CHEBI:30413"/>
    </cofactor>
</comment>
<evidence type="ECO:0000256" key="5">
    <source>
        <dbReference type="ARBA" id="ARBA00023004"/>
    </source>
</evidence>
<keyword evidence="10" id="KW-0472">Membrane</keyword>
<dbReference type="Proteomes" id="UP001163046">
    <property type="component" value="Unassembled WGS sequence"/>
</dbReference>
<keyword evidence="4 8" id="KW-0560">Oxidoreductase</keyword>
<dbReference type="GO" id="GO:0005506">
    <property type="term" value="F:iron ion binding"/>
    <property type="evidence" value="ECO:0007669"/>
    <property type="project" value="InterPro"/>
</dbReference>
<dbReference type="SUPFAM" id="SSF48264">
    <property type="entry name" value="Cytochrome P450"/>
    <property type="match status" value="1"/>
</dbReference>
<dbReference type="PRINTS" id="PR00385">
    <property type="entry name" value="P450"/>
</dbReference>
<evidence type="ECO:0000313" key="12">
    <source>
        <dbReference type="Proteomes" id="UP001163046"/>
    </source>
</evidence>
<feature type="binding site" description="axial binding residue" evidence="7">
    <location>
        <position position="469"/>
    </location>
    <ligand>
        <name>heme</name>
        <dbReference type="ChEBI" id="CHEBI:30413"/>
    </ligand>
    <ligandPart>
        <name>Fe</name>
        <dbReference type="ChEBI" id="CHEBI:18248"/>
    </ligandPart>
</feature>